<dbReference type="EMBL" id="BMFC01000008">
    <property type="protein sequence ID" value="GGC11532.1"/>
    <property type="molecule type" value="Genomic_DNA"/>
</dbReference>
<dbReference type="Proteomes" id="UP000645462">
    <property type="component" value="Unassembled WGS sequence"/>
</dbReference>
<organism evidence="1 2">
    <name type="scientific">Marivita lacus</name>
    <dbReference type="NCBI Taxonomy" id="1323742"/>
    <lineage>
        <taxon>Bacteria</taxon>
        <taxon>Pseudomonadati</taxon>
        <taxon>Pseudomonadota</taxon>
        <taxon>Alphaproteobacteria</taxon>
        <taxon>Rhodobacterales</taxon>
        <taxon>Roseobacteraceae</taxon>
        <taxon>Marivita</taxon>
    </lineage>
</organism>
<protein>
    <submittedName>
        <fullName evidence="1">Uncharacterized protein</fullName>
    </submittedName>
</protein>
<proteinExistence type="predicted"/>
<evidence type="ECO:0000313" key="1">
    <source>
        <dbReference type="EMBL" id="GGC11532.1"/>
    </source>
</evidence>
<evidence type="ECO:0000313" key="2">
    <source>
        <dbReference type="Proteomes" id="UP000645462"/>
    </source>
</evidence>
<reference evidence="2" key="1">
    <citation type="journal article" date="2019" name="Int. J. Syst. Evol. Microbiol.">
        <title>The Global Catalogue of Microorganisms (GCM) 10K type strain sequencing project: providing services to taxonomists for standard genome sequencing and annotation.</title>
        <authorList>
            <consortium name="The Broad Institute Genomics Platform"/>
            <consortium name="The Broad Institute Genome Sequencing Center for Infectious Disease"/>
            <person name="Wu L."/>
            <person name="Ma J."/>
        </authorList>
    </citation>
    <scope>NUCLEOTIDE SEQUENCE [LARGE SCALE GENOMIC DNA]</scope>
    <source>
        <strain evidence="2">CGMCC 1.12478</strain>
    </source>
</reference>
<name>A0ABQ1KYE2_9RHOB</name>
<comment type="caution">
    <text evidence="1">The sequence shown here is derived from an EMBL/GenBank/DDBJ whole genome shotgun (WGS) entry which is preliminary data.</text>
</comment>
<sequence length="118" mass="12999">MSEPMLRAHDGRYVGKTDISEIGSVILQTNGSLTVVLCARSCDVHGTLPTLTRILLGRKRRDAIAKGLQLEIPSDPEERRAAVRRWCDAVRRVSEATPQTDRCGAVRGGFPCHSTRTE</sequence>
<keyword evidence="2" id="KW-1185">Reference proteome</keyword>
<accession>A0ABQ1KYE2</accession>
<gene>
    <name evidence="1" type="ORF">GCM10011363_30180</name>
</gene>